<accession>A0A1M6YTW5</accession>
<evidence type="ECO:0000313" key="1">
    <source>
        <dbReference type="EMBL" id="SHL21512.1"/>
    </source>
</evidence>
<protein>
    <submittedName>
        <fullName evidence="1">Uncharacterized conserved protein YdeI, YjbR/CyaY-like superfamily, DUF1801 family</fullName>
    </submittedName>
</protein>
<sequence length="200" mass="22728">MGKASSCDLPIIAFQSRQAWDAWLTAQPARSKGLWLKLAKKSSGVASVSRQEAVDTALCYGWIDGQLDSFDDKYWLIRFTPRQPRSIWSEKNRARALELIELGRMRPAGLNEIERAKKDGRWSAAYAGQSTAQVPDDLRAALEKRGKAKKFFETLDSRNRYAILHRIHNAKKTETRIARIEKFVTMLAEGKTIYPLKSSL</sequence>
<dbReference type="Proteomes" id="UP000189935">
    <property type="component" value="Chromosome I"/>
</dbReference>
<dbReference type="RefSeq" id="WP_079542692.1">
    <property type="nucleotide sequence ID" value="NZ_LT670844.1"/>
</dbReference>
<dbReference type="OrthoDB" id="9796999at2"/>
<dbReference type="AlphaFoldDB" id="A0A1M6YTW5"/>
<evidence type="ECO:0000313" key="2">
    <source>
        <dbReference type="Proteomes" id="UP000189935"/>
    </source>
</evidence>
<dbReference type="Pfam" id="PF13376">
    <property type="entry name" value="OmdA"/>
    <property type="match status" value="1"/>
</dbReference>
<name>A0A1M6YTW5_9BRAD</name>
<gene>
    <name evidence="1" type="ORF">SAMN05444159_5333</name>
</gene>
<dbReference type="EMBL" id="LT670844">
    <property type="protein sequence ID" value="SHL21512.1"/>
    <property type="molecule type" value="Genomic_DNA"/>
</dbReference>
<reference evidence="1 2" key="1">
    <citation type="submission" date="2016-11" db="EMBL/GenBank/DDBJ databases">
        <authorList>
            <person name="Jaros S."/>
            <person name="Januszkiewicz K."/>
            <person name="Wedrychowicz H."/>
        </authorList>
    </citation>
    <scope>NUCLEOTIDE SEQUENCE [LARGE SCALE GENOMIC DNA]</scope>
    <source>
        <strain evidence="1 2">GAS499</strain>
    </source>
</reference>
<organism evidence="1 2">
    <name type="scientific">Bradyrhizobium lablabi</name>
    <dbReference type="NCBI Taxonomy" id="722472"/>
    <lineage>
        <taxon>Bacteria</taxon>
        <taxon>Pseudomonadati</taxon>
        <taxon>Pseudomonadota</taxon>
        <taxon>Alphaproteobacteria</taxon>
        <taxon>Hyphomicrobiales</taxon>
        <taxon>Nitrobacteraceae</taxon>
        <taxon>Bradyrhizobium</taxon>
    </lineage>
</organism>
<proteinExistence type="predicted"/>